<dbReference type="EMBL" id="MT497017">
    <property type="protein sequence ID" value="QLF85273.1"/>
    <property type="molecule type" value="Genomic_DNA"/>
</dbReference>
<organism evidence="1 2">
    <name type="scientific">Flavobacterium phage vB_FspP_elemoA_7-9A</name>
    <dbReference type="NCBI Taxonomy" id="2743781"/>
    <lineage>
        <taxon>Viruses</taxon>
        <taxon>Duplodnaviria</taxon>
        <taxon>Heunggongvirae</taxon>
        <taxon>Uroviricota</taxon>
        <taxon>Caudoviricetes</taxon>
        <taxon>Elemovirus</taxon>
        <taxon>Elemovirus elemoA</taxon>
    </lineage>
</organism>
<dbReference type="Gene3D" id="3.40.50.300">
    <property type="entry name" value="P-loop containing nucleotide triphosphate hydrolases"/>
    <property type="match status" value="1"/>
</dbReference>
<keyword evidence="2" id="KW-1185">Reference proteome</keyword>
<sequence length="876" mass="100530">MIGLSKDIEIAVETVIEGLEYSTDMSLIEPDKVKTIVKAKVDSFKYGKELLLRWQNSTNAPSEDKFKKYVVRLVKAGDIALGVLRDALRSKIDYDDLDPSKHHLAISVKPSIHQAIVEIDSSLIELRLQIDADKINLKENEFKRGYPEKFACGEFLPRKNYYKEWYDEENDSIILDPNGTKGEVINLSGLNITLPKVPYRKDILFWDKKKEDQYWRRLDVPNGLSQENAEAYTEYIIEEFRRRREGIWFMNNGKPQYLTGSHYFALQWVKMEDSGGYMDFRIAQRDMFYFTEACIVDPRCLGELFVKSRRTGYTYQIICQLLNDATSTSNARIGMTSKTNDDAAKAFSKFSYAFLNLPFFFKPIVRGIEDSKKALDFARPQDKSKLSKKNRDTNTDDYLNTLVDFLPTKDSAYDGQKMFRYLGDEASKWEKPANFEKHWGQVSPTFDTGGKIVGKAFIGSTVNAMNKGGEEFFKLYKSSSIKKRNKITGRTPSGLYSYFLPAHKNMEEFTDKYGVCHEVIEKGSFYYNVYGDKKTIGSVQFLEAKRSSKRKESDISYNEELRAFPMTIDEAFRDELLQSTFNIEKIIDQIKINEDHDADSKIAIGNFQWRDGVRDTIVDFHPNEKGRFKLSWIPPEEMRNKFETKSGPGGHSKYPLNGDIGAFGCDTYDISGTVEGVRKDGSYDEDTNRASKGALHGLTGFSFSNAPNHTFFLEYVARPKTAEIFFEDVLMACVFYGMPILAENNKPRLLYHFKNRGYRGFSITRFDKAENRLSPTEKELGGMPNSSEDVKQMHATAIESYIDKYVGSNTDDDEVPQNIVFNDTLKDWMKFDINNRTKFDASISSGLAIMAVNRKMYAPAQKVTEDIVINFKTYNK</sequence>
<gene>
    <name evidence="1" type="ORF">elemo79Aphanotate_79</name>
</gene>
<reference evidence="1 2" key="1">
    <citation type="submission" date="2020-05" db="EMBL/GenBank/DDBJ databases">
        <title>Genomics and ecology of novel Flavobacterium phages from the Baltic Sea.</title>
        <authorList>
            <person name="Hoetzinger M."/>
            <person name="Nilsson E."/>
            <person name="Holmfeldt K."/>
        </authorList>
    </citation>
    <scope>NUCLEOTIDE SEQUENCE [LARGE SCALE GENOMIC DNA]</scope>
</reference>
<evidence type="ECO:0000313" key="1">
    <source>
        <dbReference type="EMBL" id="QLF85273.1"/>
    </source>
</evidence>
<dbReference type="InterPro" id="IPR027417">
    <property type="entry name" value="P-loop_NTPase"/>
</dbReference>
<evidence type="ECO:0000313" key="2">
    <source>
        <dbReference type="Proteomes" id="UP000510645"/>
    </source>
</evidence>
<dbReference type="Proteomes" id="UP000510645">
    <property type="component" value="Segment"/>
</dbReference>
<proteinExistence type="predicted"/>
<name>A0A7D5FPN4_9CAUD</name>
<accession>A0A7D5FPN4</accession>
<protein>
    <submittedName>
        <fullName evidence="1">Uncharacterized protein</fullName>
    </submittedName>
</protein>